<gene>
    <name evidence="3" type="ORF">PIB30_097895</name>
</gene>
<evidence type="ECO:0000256" key="1">
    <source>
        <dbReference type="ARBA" id="ARBA00022821"/>
    </source>
</evidence>
<dbReference type="EMBL" id="JASCZI010274307">
    <property type="protein sequence ID" value="MED6225879.1"/>
    <property type="molecule type" value="Genomic_DNA"/>
</dbReference>
<sequence>MLCCKVQRKLNEIIRRLDRIAEVKNKFLLRECVRERQSETVAEWRQTSSTIIGPEVYGRDEDREKVVEFLLSPTQNSEFLSVYPIVGLGGIGKTTLAQLVYNDKRDVAAIMGTCPAHDLTGLSEDDCWSLFKQRAIGPSKEGDEGLMNIGKEIVKKCGGLRMA</sequence>
<dbReference type="InterPro" id="IPR002182">
    <property type="entry name" value="NB-ARC"/>
</dbReference>
<dbReference type="Gene3D" id="1.10.8.430">
    <property type="entry name" value="Helical domain of apoptotic protease-activating factors"/>
    <property type="match status" value="1"/>
</dbReference>
<dbReference type="Proteomes" id="UP001341840">
    <property type="component" value="Unassembled WGS sequence"/>
</dbReference>
<accession>A0ABU6ZV79</accession>
<evidence type="ECO:0000313" key="4">
    <source>
        <dbReference type="Proteomes" id="UP001341840"/>
    </source>
</evidence>
<dbReference type="InterPro" id="IPR027417">
    <property type="entry name" value="P-loop_NTPase"/>
</dbReference>
<keyword evidence="4" id="KW-1185">Reference proteome</keyword>
<proteinExistence type="predicted"/>
<dbReference type="PANTHER" id="PTHR36766:SF42">
    <property type="entry name" value="NB-ARC DOMAIN DISEASE RESISTANCE PROTEIN"/>
    <property type="match status" value="1"/>
</dbReference>
<dbReference type="SUPFAM" id="SSF52540">
    <property type="entry name" value="P-loop containing nucleoside triphosphate hydrolases"/>
    <property type="match status" value="1"/>
</dbReference>
<evidence type="ECO:0000313" key="3">
    <source>
        <dbReference type="EMBL" id="MED6225879.1"/>
    </source>
</evidence>
<dbReference type="Gene3D" id="3.40.50.300">
    <property type="entry name" value="P-loop containing nucleotide triphosphate hydrolases"/>
    <property type="match status" value="1"/>
</dbReference>
<reference evidence="3 4" key="1">
    <citation type="journal article" date="2023" name="Plants (Basel)">
        <title>Bridging the Gap: Combining Genomics and Transcriptomics Approaches to Understand Stylosanthes scabra, an Orphan Legume from the Brazilian Caatinga.</title>
        <authorList>
            <person name="Ferreira-Neto J.R.C."/>
            <person name="da Silva M.D."/>
            <person name="Binneck E."/>
            <person name="de Melo N.F."/>
            <person name="da Silva R.H."/>
            <person name="de Melo A.L.T.M."/>
            <person name="Pandolfi V."/>
            <person name="Bustamante F.O."/>
            <person name="Brasileiro-Vidal A.C."/>
            <person name="Benko-Iseppon A.M."/>
        </authorList>
    </citation>
    <scope>NUCLEOTIDE SEQUENCE [LARGE SCALE GENOMIC DNA]</scope>
    <source>
        <tissue evidence="3">Leaves</tissue>
    </source>
</reference>
<comment type="caution">
    <text evidence="3">The sequence shown here is derived from an EMBL/GenBank/DDBJ whole genome shotgun (WGS) entry which is preliminary data.</text>
</comment>
<dbReference type="Pfam" id="PF00931">
    <property type="entry name" value="NB-ARC"/>
    <property type="match status" value="1"/>
</dbReference>
<name>A0ABU6ZV79_9FABA</name>
<protein>
    <recommendedName>
        <fullName evidence="2">NB-ARC domain-containing protein</fullName>
    </recommendedName>
</protein>
<feature type="domain" description="NB-ARC" evidence="2">
    <location>
        <begin position="61"/>
        <end position="106"/>
    </location>
</feature>
<evidence type="ECO:0000259" key="2">
    <source>
        <dbReference type="Pfam" id="PF00931"/>
    </source>
</evidence>
<organism evidence="3 4">
    <name type="scientific">Stylosanthes scabra</name>
    <dbReference type="NCBI Taxonomy" id="79078"/>
    <lineage>
        <taxon>Eukaryota</taxon>
        <taxon>Viridiplantae</taxon>
        <taxon>Streptophyta</taxon>
        <taxon>Embryophyta</taxon>
        <taxon>Tracheophyta</taxon>
        <taxon>Spermatophyta</taxon>
        <taxon>Magnoliopsida</taxon>
        <taxon>eudicotyledons</taxon>
        <taxon>Gunneridae</taxon>
        <taxon>Pentapetalae</taxon>
        <taxon>rosids</taxon>
        <taxon>fabids</taxon>
        <taxon>Fabales</taxon>
        <taxon>Fabaceae</taxon>
        <taxon>Papilionoideae</taxon>
        <taxon>50 kb inversion clade</taxon>
        <taxon>dalbergioids sensu lato</taxon>
        <taxon>Dalbergieae</taxon>
        <taxon>Pterocarpus clade</taxon>
        <taxon>Stylosanthes</taxon>
    </lineage>
</organism>
<keyword evidence="1" id="KW-0611">Plant defense</keyword>
<dbReference type="PANTHER" id="PTHR36766">
    <property type="entry name" value="PLANT BROAD-SPECTRUM MILDEW RESISTANCE PROTEIN RPW8"/>
    <property type="match status" value="1"/>
</dbReference>
<dbReference type="InterPro" id="IPR042197">
    <property type="entry name" value="Apaf_helical"/>
</dbReference>